<gene>
    <name evidence="8" type="primary">PvPimt14</name>
    <name evidence="9" type="ORF">PVAND_016365</name>
</gene>
<dbReference type="EC" id="2.1.1.77" evidence="7"/>
<dbReference type="PANTHER" id="PTHR11579">
    <property type="entry name" value="PROTEIN-L-ISOASPARTATE O-METHYLTRANSFERASE"/>
    <property type="match status" value="1"/>
</dbReference>
<comment type="subcellular location">
    <subcellularLocation>
        <location evidence="1">Cytoplasm</location>
    </subcellularLocation>
</comment>
<reference evidence="9" key="2">
    <citation type="submission" date="2021-03" db="EMBL/GenBank/DDBJ databases">
        <title>Chromosome level genome of the anhydrobiotic midge Polypedilum vanderplanki.</title>
        <authorList>
            <person name="Yoshida Y."/>
            <person name="Kikawada T."/>
            <person name="Gusev O."/>
        </authorList>
    </citation>
    <scope>NUCLEOTIDE SEQUENCE</scope>
    <source>
        <strain evidence="9">NIAS01</strain>
        <tissue evidence="9">Whole body or cell culture</tissue>
    </source>
</reference>
<keyword evidence="4 7" id="KW-0489">Methyltransferase</keyword>
<evidence type="ECO:0000313" key="9">
    <source>
        <dbReference type="EMBL" id="KAG5668425.1"/>
    </source>
</evidence>
<sequence>MAWVLKACSNEGLIQQLQDLSIIKSEIVAEVMKQTDRKYYCPSKHPFIDEPEPIGCNTKISSPHIHAYALENLSNIIKEDSRILDIGSGSGYLAACFARLIEAKAKLKGVKNSGKVISIEHQPKMADFAIKNLNSDDPNLIGEDKVRIVQGDGRKGYTQYAPYDVIHVGAAVQDVPNDLLLQLNLGGRMVVPIGEKGEDKQMIQYDRISNYEIVKTMLSSVLYVPLEDLKES</sequence>
<organism evidence="8">
    <name type="scientific">Polypedilum vanderplanki</name>
    <name type="common">Sleeping chironomid midge</name>
    <dbReference type="NCBI Taxonomy" id="319348"/>
    <lineage>
        <taxon>Eukaryota</taxon>
        <taxon>Metazoa</taxon>
        <taxon>Ecdysozoa</taxon>
        <taxon>Arthropoda</taxon>
        <taxon>Hexapoda</taxon>
        <taxon>Insecta</taxon>
        <taxon>Pterygota</taxon>
        <taxon>Neoptera</taxon>
        <taxon>Endopterygota</taxon>
        <taxon>Diptera</taxon>
        <taxon>Nematocera</taxon>
        <taxon>Chironomoidea</taxon>
        <taxon>Chironomidae</taxon>
        <taxon>Chironominae</taxon>
        <taxon>Polypedilum</taxon>
        <taxon>Polypedilum</taxon>
    </lineage>
</organism>
<evidence type="ECO:0000256" key="5">
    <source>
        <dbReference type="ARBA" id="ARBA00022679"/>
    </source>
</evidence>
<dbReference type="GO" id="GO:0005737">
    <property type="term" value="C:cytoplasm"/>
    <property type="evidence" value="ECO:0007669"/>
    <property type="project" value="UniProtKB-SubCell"/>
</dbReference>
<keyword evidence="5 7" id="KW-0808">Transferase</keyword>
<evidence type="ECO:0000256" key="3">
    <source>
        <dbReference type="ARBA" id="ARBA00022490"/>
    </source>
</evidence>
<evidence type="ECO:0000256" key="1">
    <source>
        <dbReference type="ARBA" id="ARBA00004496"/>
    </source>
</evidence>
<evidence type="ECO:0000256" key="6">
    <source>
        <dbReference type="ARBA" id="ARBA00022691"/>
    </source>
</evidence>
<dbReference type="PANTHER" id="PTHR11579:SF0">
    <property type="entry name" value="PROTEIN-L-ISOASPARTATE(D-ASPARTATE) O-METHYLTRANSFERASE"/>
    <property type="match status" value="1"/>
</dbReference>
<evidence type="ECO:0000256" key="7">
    <source>
        <dbReference type="RuleBase" id="RU003802"/>
    </source>
</evidence>
<dbReference type="CDD" id="cd02440">
    <property type="entry name" value="AdoMet_MTases"/>
    <property type="match status" value="1"/>
</dbReference>
<evidence type="ECO:0000256" key="2">
    <source>
        <dbReference type="ARBA" id="ARBA00005369"/>
    </source>
</evidence>
<dbReference type="EMBL" id="JADBJN010000004">
    <property type="protein sequence ID" value="KAG5668425.1"/>
    <property type="molecule type" value="Genomic_DNA"/>
</dbReference>
<dbReference type="EMBL" id="AB842100">
    <property type="protein sequence ID" value="BAN67557.1"/>
    <property type="molecule type" value="mRNA"/>
</dbReference>
<proteinExistence type="evidence at transcript level"/>
<dbReference type="OrthoDB" id="73890at2759"/>
<keyword evidence="10" id="KW-1185">Reference proteome</keyword>
<reference evidence="8" key="1">
    <citation type="submission" date="2013-07" db="EMBL/GenBank/DDBJ databases">
        <title>Functional and evolutionary insights for the origin and mechanisms of complete desiccation tolerance from genome of the sleeping chironomid Polypedilum vanderplanki.</title>
        <authorList>
            <person name="Gusev O."/>
            <person name="Suetsugu Y."/>
            <person name="Cornette R."/>
            <person name="Kawashima T."/>
            <person name="Logacheva M."/>
            <person name="Kondrashev A."/>
            <person name="Penin A."/>
            <person name="Hatanaka R."/>
            <person name="Kikuta S."/>
            <person name="Shimura S."/>
            <person name="Katayose Y."/>
            <person name="Matsumoto T."/>
            <person name="Shagimardanova E."/>
            <person name="Alexeev D."/>
            <person name="Govorun V."/>
            <person name="Wisecaver J."/>
            <person name="Mikheyev A."/>
            <person name="Koyanagi R."/>
            <person name="Nishiyama T."/>
            <person name="Shigenobu S."/>
            <person name="Shibata T.F."/>
            <person name="Hasebe M."/>
            <person name="Okuda T."/>
            <person name="Satoh N."/>
            <person name="Kikawada T."/>
        </authorList>
    </citation>
    <scope>NUCLEOTIDE SEQUENCE</scope>
</reference>
<dbReference type="Gene3D" id="3.40.50.150">
    <property type="entry name" value="Vaccinia Virus protein VP39"/>
    <property type="match status" value="1"/>
</dbReference>
<dbReference type="GO" id="GO:0032259">
    <property type="term" value="P:methylation"/>
    <property type="evidence" value="ECO:0007669"/>
    <property type="project" value="UniProtKB-KW"/>
</dbReference>
<comment type="catalytic activity">
    <reaction evidence="7">
        <text>[protein]-L-isoaspartate + S-adenosyl-L-methionine = [protein]-L-isoaspartate alpha-methyl ester + S-adenosyl-L-homocysteine</text>
        <dbReference type="Rhea" id="RHEA:12705"/>
        <dbReference type="Rhea" id="RHEA-COMP:12143"/>
        <dbReference type="Rhea" id="RHEA-COMP:12144"/>
        <dbReference type="ChEBI" id="CHEBI:57856"/>
        <dbReference type="ChEBI" id="CHEBI:59789"/>
        <dbReference type="ChEBI" id="CHEBI:90596"/>
        <dbReference type="ChEBI" id="CHEBI:90598"/>
        <dbReference type="EC" id="2.1.1.77"/>
    </reaction>
</comment>
<evidence type="ECO:0000256" key="4">
    <source>
        <dbReference type="ARBA" id="ARBA00022603"/>
    </source>
</evidence>
<protein>
    <recommendedName>
        <fullName evidence="7">Protein-L-isoaspartate O-methyltransferase</fullName>
        <ecNumber evidence="7">2.1.1.77</ecNumber>
    </recommendedName>
</protein>
<dbReference type="Proteomes" id="UP001107558">
    <property type="component" value="Chromosome 4"/>
</dbReference>
<name>S6BTJ4_POLVA</name>
<accession>S6BTJ4</accession>
<keyword evidence="3" id="KW-0963">Cytoplasm</keyword>
<dbReference type="GO" id="GO:0004719">
    <property type="term" value="F:protein-L-isoaspartate (D-aspartate) O-methyltransferase activity"/>
    <property type="evidence" value="ECO:0007669"/>
    <property type="project" value="UniProtKB-UniRule"/>
</dbReference>
<comment type="similarity">
    <text evidence="2 7">Belongs to the methyltransferase superfamily. L-isoaspartyl/D-aspartyl protein methyltransferase family.</text>
</comment>
<dbReference type="InterPro" id="IPR000682">
    <property type="entry name" value="PCMT"/>
</dbReference>
<evidence type="ECO:0000313" key="10">
    <source>
        <dbReference type="Proteomes" id="UP001107558"/>
    </source>
</evidence>
<dbReference type="AlphaFoldDB" id="S6BTJ4"/>
<dbReference type="SUPFAM" id="SSF53335">
    <property type="entry name" value="S-adenosyl-L-methionine-dependent methyltransferases"/>
    <property type="match status" value="1"/>
</dbReference>
<keyword evidence="6 7" id="KW-0949">S-adenosyl-L-methionine</keyword>
<evidence type="ECO:0000313" key="8">
    <source>
        <dbReference type="EMBL" id="BAN67557.1"/>
    </source>
</evidence>
<dbReference type="PROSITE" id="PS01279">
    <property type="entry name" value="PCMT"/>
    <property type="match status" value="1"/>
</dbReference>
<dbReference type="InterPro" id="IPR029063">
    <property type="entry name" value="SAM-dependent_MTases_sf"/>
</dbReference>
<dbReference type="NCBIfam" id="TIGR00080">
    <property type="entry name" value="pimt"/>
    <property type="match status" value="1"/>
</dbReference>
<dbReference type="Pfam" id="PF01135">
    <property type="entry name" value="PCMT"/>
    <property type="match status" value="1"/>
</dbReference>